<protein>
    <submittedName>
        <fullName evidence="2">Uncharacterized protein</fullName>
    </submittedName>
</protein>
<organism evidence="2 3">
    <name type="scientific">Liparis tanakae</name>
    <name type="common">Tanaka's snailfish</name>
    <dbReference type="NCBI Taxonomy" id="230148"/>
    <lineage>
        <taxon>Eukaryota</taxon>
        <taxon>Metazoa</taxon>
        <taxon>Chordata</taxon>
        <taxon>Craniata</taxon>
        <taxon>Vertebrata</taxon>
        <taxon>Euteleostomi</taxon>
        <taxon>Actinopterygii</taxon>
        <taxon>Neopterygii</taxon>
        <taxon>Teleostei</taxon>
        <taxon>Neoteleostei</taxon>
        <taxon>Acanthomorphata</taxon>
        <taxon>Eupercaria</taxon>
        <taxon>Perciformes</taxon>
        <taxon>Cottioidei</taxon>
        <taxon>Cottales</taxon>
        <taxon>Liparidae</taxon>
        <taxon>Liparis</taxon>
    </lineage>
</organism>
<dbReference type="Proteomes" id="UP000314294">
    <property type="component" value="Unassembled WGS sequence"/>
</dbReference>
<evidence type="ECO:0000313" key="3">
    <source>
        <dbReference type="Proteomes" id="UP000314294"/>
    </source>
</evidence>
<dbReference type="EMBL" id="SRLO01000088">
    <property type="protein sequence ID" value="TNN77001.1"/>
    <property type="molecule type" value="Genomic_DNA"/>
</dbReference>
<proteinExistence type="predicted"/>
<feature type="region of interest" description="Disordered" evidence="1">
    <location>
        <begin position="57"/>
        <end position="91"/>
    </location>
</feature>
<name>A0A4Z2IH04_9TELE</name>
<reference evidence="2 3" key="1">
    <citation type="submission" date="2019-03" db="EMBL/GenBank/DDBJ databases">
        <title>First draft genome of Liparis tanakae, snailfish: a comprehensive survey of snailfish specific genes.</title>
        <authorList>
            <person name="Kim W."/>
            <person name="Song I."/>
            <person name="Jeong J.-H."/>
            <person name="Kim D."/>
            <person name="Kim S."/>
            <person name="Ryu S."/>
            <person name="Song J.Y."/>
            <person name="Lee S.K."/>
        </authorList>
    </citation>
    <scope>NUCLEOTIDE SEQUENCE [LARGE SCALE GENOMIC DNA]</scope>
    <source>
        <tissue evidence="2">Muscle</tissue>
    </source>
</reference>
<keyword evidence="3" id="KW-1185">Reference proteome</keyword>
<comment type="caution">
    <text evidence="2">The sequence shown here is derived from an EMBL/GenBank/DDBJ whole genome shotgun (WGS) entry which is preliminary data.</text>
</comment>
<evidence type="ECO:0000256" key="1">
    <source>
        <dbReference type="SAM" id="MobiDB-lite"/>
    </source>
</evidence>
<accession>A0A4Z2IH04</accession>
<gene>
    <name evidence="2" type="ORF">EYF80_012847</name>
</gene>
<evidence type="ECO:0000313" key="2">
    <source>
        <dbReference type="EMBL" id="TNN77001.1"/>
    </source>
</evidence>
<sequence>MMCCSREGGVGNIWCRSAEPGCLELAENTQPRNEHASNLPFKRCGRYVANRWSLSGARDNSPEAEDYGSRSPPPLSFLLENVNLTSPSSKA</sequence>
<feature type="compositionally biased region" description="Polar residues" evidence="1">
    <location>
        <begin position="82"/>
        <end position="91"/>
    </location>
</feature>
<dbReference type="AlphaFoldDB" id="A0A4Z2IH04"/>